<evidence type="ECO:0000313" key="2">
    <source>
        <dbReference type="EMBL" id="CCH49322.1"/>
    </source>
</evidence>
<dbReference type="PANTHER" id="PTHR41786:SF1">
    <property type="entry name" value="6-HYDROXYMETHYLPTERIN DIPHOSPHOKINASE MPTE-LIKE DOMAIN-CONTAINING PROTEIN"/>
    <property type="match status" value="1"/>
</dbReference>
<evidence type="ECO:0000313" key="3">
    <source>
        <dbReference type="Proteomes" id="UP000011724"/>
    </source>
</evidence>
<gene>
    <name evidence="2" type="ordered locus">BN4_12087</name>
</gene>
<accession>M1WT75</accession>
<dbReference type="eggNOG" id="COG2604">
    <property type="taxonomic scope" value="Bacteria"/>
</dbReference>
<dbReference type="HOGENOM" id="CLU_462894_0_0_7"/>
<dbReference type="KEGG" id="dpi:BN4_12087"/>
<feature type="domain" description="6-hydroxymethylpterin diphosphokinase MptE-like" evidence="1">
    <location>
        <begin position="220"/>
        <end position="376"/>
    </location>
</feature>
<keyword evidence="3" id="KW-1185">Reference proteome</keyword>
<organism evidence="2 3">
    <name type="scientific">Pseudodesulfovibrio piezophilus (strain DSM 21447 / JCM 15486 / C1TLV30)</name>
    <name type="common">Desulfovibrio piezophilus</name>
    <dbReference type="NCBI Taxonomy" id="1322246"/>
    <lineage>
        <taxon>Bacteria</taxon>
        <taxon>Pseudomonadati</taxon>
        <taxon>Thermodesulfobacteriota</taxon>
        <taxon>Desulfovibrionia</taxon>
        <taxon>Desulfovibrionales</taxon>
        <taxon>Desulfovibrionaceae</taxon>
    </lineage>
</organism>
<dbReference type="OrthoDB" id="5444785at2"/>
<dbReference type="PATRIC" id="fig|879567.3.peg.2221"/>
<dbReference type="AlphaFoldDB" id="M1WT75"/>
<dbReference type="Proteomes" id="UP000011724">
    <property type="component" value="Chromosome"/>
</dbReference>
<sequence>MENSKIAALVELGILCRGEDVSTHGNGAADHGPHAFSRHNQVSLYENPKYRFPFQNPEKPAYLHFDGEITVGEALDKTRFTVFLGSADSEELDRCLDKPDTIVLVFEPDDRVLVEYLDRAQLSRLNRGGVFFFTGAPYSFNPALQEMLPKELFEQGTPVFFQTERIRELYGKWAAKVIEYIEILHYRHVIYPVGSQFFLRSIPFRPIKRDLMFDQQLHVYENLIAYQTCQGVMHLENALKGFPAILVAAGPDLNEKLEYIRANRNRAVIICVNNAVKPMVEAKIKPHFVVINDASTASGEVFKNIPRIHETILVGHLFSDLGGDRFRQKYLFGDYLPVLFGDKGDLELHGSVISTAFSLACLLGCDKCIFVGAQLSSPNPWGLDYAKGTMNFRDNGSLSGETSRFPHLYPVHTEQGVTSYTTLNFRDAALWLAEVIRLSGIECINTSKSSILYGQGIRYESEPELPDARVTREVADLFRTAPPEVRPDMVLPFINNEKVNWSTVRNLSAGVLQEADEVVLTRGFAALLEFDKNNISYLVERYQSFDNRYFYGKVFLEDNVARVEGLRYYFDHVRRMSDEFLMLLTRAEKGCRRLSRGVTP</sequence>
<dbReference type="Pfam" id="PF01973">
    <property type="entry name" value="MptE-like"/>
    <property type="match status" value="1"/>
</dbReference>
<dbReference type="EMBL" id="FO203427">
    <property type="protein sequence ID" value="CCH49322.1"/>
    <property type="molecule type" value="Genomic_DNA"/>
</dbReference>
<dbReference type="BioCyc" id="DPIE1322246:BN4_RS10490-MONOMER"/>
<reference evidence="2 3" key="1">
    <citation type="journal article" date="2013" name="PLoS ONE">
        <title>The first genomic and proteomic characterization of a deep-sea sulfate reducer: insights into the piezophilic lifestyle of Desulfovibrio piezophilus.</title>
        <authorList>
            <person name="Pradel N."/>
            <person name="Ji B."/>
            <person name="Gimenez G."/>
            <person name="Talla E."/>
            <person name="Lenoble P."/>
            <person name="Garel M."/>
            <person name="Tamburini C."/>
            <person name="Fourquet P."/>
            <person name="Lebrun R."/>
            <person name="Bertin P."/>
            <person name="Denis Y."/>
            <person name="Pophillat M."/>
            <person name="Barbe V."/>
            <person name="Ollivier B."/>
            <person name="Dolla A."/>
        </authorList>
    </citation>
    <scope>NUCLEOTIDE SEQUENCE [LARGE SCALE GENOMIC DNA]</scope>
    <source>
        <strain evidence="3">DSM 10523 / SB164P1</strain>
    </source>
</reference>
<dbReference type="InterPro" id="IPR002826">
    <property type="entry name" value="MptE-like"/>
</dbReference>
<dbReference type="PANTHER" id="PTHR41786">
    <property type="entry name" value="MOTILITY ACCESSORY FACTOR MAF"/>
    <property type="match status" value="1"/>
</dbReference>
<reference evidence="3" key="2">
    <citation type="journal article" date="2013" name="Stand. Genomic Sci.">
        <title>Complete genome sequence of Desulfocapsa sulfexigens, a marine deltaproteobacterium specialized in disproportionating inorganic sulfur compounds.</title>
        <authorList>
            <person name="Finster K.W."/>
            <person name="Kjeldsen K.U."/>
            <person name="Kube M."/>
            <person name="Reinhardt R."/>
            <person name="Mussmann M."/>
            <person name="Amann R."/>
            <person name="Schreiber L."/>
        </authorList>
    </citation>
    <scope>NUCLEOTIDE SEQUENCE [LARGE SCALE GENOMIC DNA]</scope>
    <source>
        <strain evidence="3">DSM 10523 / SB164P1</strain>
    </source>
</reference>
<proteinExistence type="predicted"/>
<name>M1WT75_PSEP2</name>
<protein>
    <recommendedName>
        <fullName evidence="1">6-hydroxymethylpterin diphosphokinase MptE-like domain-containing protein</fullName>
    </recommendedName>
</protein>
<dbReference type="STRING" id="1322246.BN4_12087"/>
<evidence type="ECO:0000259" key="1">
    <source>
        <dbReference type="Pfam" id="PF01973"/>
    </source>
</evidence>
<dbReference type="RefSeq" id="WP_015415366.1">
    <property type="nucleotide sequence ID" value="NC_020409.1"/>
</dbReference>